<evidence type="ECO:0000313" key="2">
    <source>
        <dbReference type="Proteomes" id="UP000250079"/>
    </source>
</evidence>
<dbReference type="Proteomes" id="UP000250079">
    <property type="component" value="Chromosome"/>
</dbReference>
<gene>
    <name evidence="1" type="ORF">IMCC3135_03360</name>
</gene>
<accession>A0A2Z2NJV4</accession>
<sequence>MTFKRTDNSTTSLITLNQRPTLWARRPLFLAVAMALTLSACSDNDDDSSNMDTDTGNTDMSIPTGRFAIAMNDGQSAGSVSVFSPDLATMSQTLATGANQGLSATSDGTLYQNADTAGSEGIRAINRAAYRADMDSFGANDRIIGSTAGKGLFALPAMGLLASCDITDDQADLKFFSTTAGEQAQAVSSINLPASCWDGFHSESEDKLYLALTNGTLAVIDDVSQLDLTGSVTLGEDAISRLITVIGDDGVQQSINFHGVSAENGTVLVSDIGSADSASDGALYVFSDDGTLDGEVTATPIAGPATLLGNPVDVVLLDGNAIVAEKSNDAILVFNGVSELSGDIAPSYQMAFTKPESIVSLGMNETIQDTSDIVSGDSVSRLLVSQNPGPQQDTGTGADNDNVGRIAVIEEPSVTGVADTGLAISVASVTGDPGQQSFRTLENIQLDSSGNGYVVFDITDGTTVTDKGILAINGAANRDNTDNNSNNYDRVIGGANSGLTSPKGIEVVGEQGALIISDTGSDSVAASLVVLSTNAGSDAMPMFTVMDTGDATIWDTDYDAANDRLYAAGTGGDVLVYDNFFAMGASATPTRSFRIAADGVTSNIHGIVHDEATDTVMATDVGDAASATDGSFYIIDTASTATGVVTPVATIAGPLSMLGNPVDIAFDGSSVYIAEKSNDRVLVYRNVSALQGTMDQAADESIAISKPESVALQLQ</sequence>
<protein>
    <recommendedName>
        <fullName evidence="3">NHL repeat containing protein</fullName>
    </recommendedName>
</protein>
<dbReference type="SUPFAM" id="SSF63825">
    <property type="entry name" value="YWTD domain"/>
    <property type="match status" value="1"/>
</dbReference>
<reference evidence="1 2" key="1">
    <citation type="submission" date="2016-12" db="EMBL/GenBank/DDBJ databases">
        <authorList>
            <person name="Song W.-J."/>
            <person name="Kurnit D.M."/>
        </authorList>
    </citation>
    <scope>NUCLEOTIDE SEQUENCE [LARGE SCALE GENOMIC DNA]</scope>
    <source>
        <strain evidence="1 2">IMCC3135</strain>
    </source>
</reference>
<proteinExistence type="predicted"/>
<dbReference type="EMBL" id="CP018632">
    <property type="protein sequence ID" value="ASJ70785.1"/>
    <property type="molecule type" value="Genomic_DNA"/>
</dbReference>
<dbReference type="OrthoDB" id="834772at2"/>
<dbReference type="AlphaFoldDB" id="A0A2Z2NJV4"/>
<evidence type="ECO:0008006" key="3">
    <source>
        <dbReference type="Google" id="ProtNLM"/>
    </source>
</evidence>
<organism evidence="1 2">
    <name type="scientific">Granulosicoccus antarcticus IMCC3135</name>
    <dbReference type="NCBI Taxonomy" id="1192854"/>
    <lineage>
        <taxon>Bacteria</taxon>
        <taxon>Pseudomonadati</taxon>
        <taxon>Pseudomonadota</taxon>
        <taxon>Gammaproteobacteria</taxon>
        <taxon>Chromatiales</taxon>
        <taxon>Granulosicoccaceae</taxon>
        <taxon>Granulosicoccus</taxon>
    </lineage>
</organism>
<dbReference type="KEGG" id="gai:IMCC3135_03360"/>
<evidence type="ECO:0000313" key="1">
    <source>
        <dbReference type="EMBL" id="ASJ70785.1"/>
    </source>
</evidence>
<keyword evidence="2" id="KW-1185">Reference proteome</keyword>
<dbReference type="RefSeq" id="WP_088916293.1">
    <property type="nucleotide sequence ID" value="NZ_CP018632.1"/>
</dbReference>
<name>A0A2Z2NJV4_9GAMM</name>